<feature type="compositionally biased region" description="Polar residues" evidence="2">
    <location>
        <begin position="144"/>
        <end position="167"/>
    </location>
</feature>
<evidence type="ECO:0000313" key="3">
    <source>
        <dbReference type="EMBL" id="PRT56982.1"/>
    </source>
</evidence>
<evidence type="ECO:0000313" key="4">
    <source>
        <dbReference type="Proteomes" id="UP000238350"/>
    </source>
</evidence>
<feature type="region of interest" description="Disordered" evidence="2">
    <location>
        <begin position="420"/>
        <end position="474"/>
    </location>
</feature>
<feature type="region of interest" description="Disordered" evidence="2">
    <location>
        <begin position="79"/>
        <end position="230"/>
    </location>
</feature>
<feature type="region of interest" description="Disordered" evidence="2">
    <location>
        <begin position="305"/>
        <end position="400"/>
    </location>
</feature>
<sequence length="497" mass="54865">MSQFARTSRELVKNIAVQCLSPTLPRDVPPELLERSRKVAEDQRRIIATRAGASSDSSRSSHASVDYITNDAAADLCDWDENGDVNDDEPHKMSQDDVDNNTSSNRTPALDTRAQVPLSASAPNSPRVDPTQQPEPRSAPPYPTTTSTGVPSQMRQDYTSNLHTSNRFGGPPLFVQYRSGQPPLHSRPYPLTPFTAPYNVRKGPKRRQHAPTYPYYHQAPPSAPAGRPDPWRRLDYLENAVSDLMQQVSDLQATNRKLLESQLRQSELVNLYGLARSGTLSPTQFSRFMATFASKVDFANLVTPTTSEPLGKSAPNSGPSSGSRSSSSDIQSEIFEIIQREQRAGDRARGTRLGPNEIPPESEFMPSPRLHPPADWGRLNRSKAPPSEVKTYSPTDKSVPLAGRRCGRLFALNLDVLRQTSQPMHSANPVKQESESPSDRMDEANDSDDYDEPAESALTPEAEAPNDVSAKQELAMASQVPSQFMSMCTKMWHVLEA</sequence>
<organism evidence="3 4">
    <name type="scientific">Wickerhamiella sorbophila</name>
    <dbReference type="NCBI Taxonomy" id="45607"/>
    <lineage>
        <taxon>Eukaryota</taxon>
        <taxon>Fungi</taxon>
        <taxon>Dikarya</taxon>
        <taxon>Ascomycota</taxon>
        <taxon>Saccharomycotina</taxon>
        <taxon>Dipodascomycetes</taxon>
        <taxon>Dipodascales</taxon>
        <taxon>Trichomonascaceae</taxon>
        <taxon>Wickerhamiella</taxon>
    </lineage>
</organism>
<name>A0A2T0FPR1_9ASCO</name>
<keyword evidence="1" id="KW-0175">Coiled coil</keyword>
<dbReference type="GeneID" id="36518350"/>
<comment type="caution">
    <text evidence="3">The sequence shown here is derived from an EMBL/GenBank/DDBJ whole genome shotgun (WGS) entry which is preliminary data.</text>
</comment>
<protein>
    <submittedName>
        <fullName evidence="3">Uncharacterized protein</fullName>
    </submittedName>
</protein>
<proteinExistence type="predicted"/>
<evidence type="ECO:0000256" key="1">
    <source>
        <dbReference type="SAM" id="Coils"/>
    </source>
</evidence>
<dbReference type="Proteomes" id="UP000238350">
    <property type="component" value="Unassembled WGS sequence"/>
</dbReference>
<feature type="coiled-coil region" evidence="1">
    <location>
        <begin position="234"/>
        <end position="261"/>
    </location>
</feature>
<accession>A0A2T0FPR1</accession>
<feature type="compositionally biased region" description="Acidic residues" evidence="2">
    <location>
        <begin position="444"/>
        <end position="454"/>
    </location>
</feature>
<feature type="compositionally biased region" description="Basic and acidic residues" evidence="2">
    <location>
        <begin position="338"/>
        <end position="349"/>
    </location>
</feature>
<dbReference type="RefSeq" id="XP_024666927.1">
    <property type="nucleotide sequence ID" value="XM_024811159.1"/>
</dbReference>
<reference evidence="3 4" key="1">
    <citation type="submission" date="2017-04" db="EMBL/GenBank/DDBJ databases">
        <title>Genome sequencing of [Candida] sorbophila.</title>
        <authorList>
            <person name="Ahn J.O."/>
        </authorList>
    </citation>
    <scope>NUCLEOTIDE SEQUENCE [LARGE SCALE GENOMIC DNA]</scope>
    <source>
        <strain evidence="3 4">DS02</strain>
    </source>
</reference>
<feature type="compositionally biased region" description="Basic and acidic residues" evidence="2">
    <location>
        <begin position="432"/>
        <end position="443"/>
    </location>
</feature>
<gene>
    <name evidence="3" type="ORF">B9G98_04602</name>
</gene>
<dbReference type="EMBL" id="NDIQ01000022">
    <property type="protein sequence ID" value="PRT56982.1"/>
    <property type="molecule type" value="Genomic_DNA"/>
</dbReference>
<feature type="compositionally biased region" description="Polar residues" evidence="2">
    <location>
        <begin position="420"/>
        <end position="431"/>
    </location>
</feature>
<evidence type="ECO:0000256" key="2">
    <source>
        <dbReference type="SAM" id="MobiDB-lite"/>
    </source>
</evidence>
<feature type="compositionally biased region" description="Low complexity" evidence="2">
    <location>
        <begin position="313"/>
        <end position="328"/>
    </location>
</feature>
<dbReference type="AlphaFoldDB" id="A0A2T0FPR1"/>
<keyword evidence="4" id="KW-1185">Reference proteome</keyword>